<dbReference type="AlphaFoldDB" id="A0A392MZH2"/>
<evidence type="ECO:0000313" key="2">
    <source>
        <dbReference type="EMBL" id="MCH92365.1"/>
    </source>
</evidence>
<dbReference type="Proteomes" id="UP000265520">
    <property type="component" value="Unassembled WGS sequence"/>
</dbReference>
<feature type="compositionally biased region" description="Basic and acidic residues" evidence="1">
    <location>
        <begin position="1"/>
        <end position="24"/>
    </location>
</feature>
<name>A0A392MZH2_9FABA</name>
<protein>
    <submittedName>
        <fullName evidence="2">Uncharacterized protein</fullName>
    </submittedName>
</protein>
<organism evidence="2 3">
    <name type="scientific">Trifolium medium</name>
    <dbReference type="NCBI Taxonomy" id="97028"/>
    <lineage>
        <taxon>Eukaryota</taxon>
        <taxon>Viridiplantae</taxon>
        <taxon>Streptophyta</taxon>
        <taxon>Embryophyta</taxon>
        <taxon>Tracheophyta</taxon>
        <taxon>Spermatophyta</taxon>
        <taxon>Magnoliopsida</taxon>
        <taxon>eudicotyledons</taxon>
        <taxon>Gunneridae</taxon>
        <taxon>Pentapetalae</taxon>
        <taxon>rosids</taxon>
        <taxon>fabids</taxon>
        <taxon>Fabales</taxon>
        <taxon>Fabaceae</taxon>
        <taxon>Papilionoideae</taxon>
        <taxon>50 kb inversion clade</taxon>
        <taxon>NPAAA clade</taxon>
        <taxon>Hologalegina</taxon>
        <taxon>IRL clade</taxon>
        <taxon>Trifolieae</taxon>
        <taxon>Trifolium</taxon>
    </lineage>
</organism>
<evidence type="ECO:0000313" key="3">
    <source>
        <dbReference type="Proteomes" id="UP000265520"/>
    </source>
</evidence>
<keyword evidence="3" id="KW-1185">Reference proteome</keyword>
<accession>A0A392MZH2</accession>
<feature type="region of interest" description="Disordered" evidence="1">
    <location>
        <begin position="1"/>
        <end position="35"/>
    </location>
</feature>
<dbReference type="EMBL" id="LXQA010022529">
    <property type="protein sequence ID" value="MCH92365.1"/>
    <property type="molecule type" value="Genomic_DNA"/>
</dbReference>
<sequence>MAITKDGEEPNKVPSEPRFHEGKNGETVPDMEFPQTHKFHKDNFLDTESFACSRESRKVKNEENLPITEFFQTQDIYEDSFLATVFPETNCSSSSTSSQC</sequence>
<evidence type="ECO:0000256" key="1">
    <source>
        <dbReference type="SAM" id="MobiDB-lite"/>
    </source>
</evidence>
<proteinExistence type="predicted"/>
<reference evidence="2 3" key="1">
    <citation type="journal article" date="2018" name="Front. Plant Sci.">
        <title>Red Clover (Trifolium pratense) and Zigzag Clover (T. medium) - A Picture of Genomic Similarities and Differences.</title>
        <authorList>
            <person name="Dluhosova J."/>
            <person name="Istvanek J."/>
            <person name="Nedelnik J."/>
            <person name="Repkova J."/>
        </authorList>
    </citation>
    <scope>NUCLEOTIDE SEQUENCE [LARGE SCALE GENOMIC DNA]</scope>
    <source>
        <strain evidence="3">cv. 10/8</strain>
        <tissue evidence="2">Leaf</tissue>
    </source>
</reference>
<comment type="caution">
    <text evidence="2">The sequence shown here is derived from an EMBL/GenBank/DDBJ whole genome shotgun (WGS) entry which is preliminary data.</text>
</comment>
<gene>
    <name evidence="2" type="ORF">A2U01_0013303</name>
</gene>